<evidence type="ECO:0000313" key="3">
    <source>
        <dbReference type="Proteomes" id="UP000607653"/>
    </source>
</evidence>
<keyword evidence="3" id="KW-1185">Reference proteome</keyword>
<dbReference type="PANTHER" id="PTHR33320:SF30">
    <property type="entry name" value="OS04G0606200 PROTEIN"/>
    <property type="match status" value="1"/>
</dbReference>
<keyword evidence="1" id="KW-0812">Transmembrane</keyword>
<comment type="caution">
    <text evidence="2">The sequence shown here is derived from an EMBL/GenBank/DDBJ whole genome shotgun (WGS) entry which is preliminary data.</text>
</comment>
<name>A0A822ZVP1_NELNU</name>
<reference evidence="2 3" key="1">
    <citation type="journal article" date="2020" name="Mol. Biol. Evol.">
        <title>Distinct Expression and Methylation Patterns for Genes with Different Fates following a Single Whole-Genome Duplication in Flowering Plants.</title>
        <authorList>
            <person name="Shi T."/>
            <person name="Rahmani R.S."/>
            <person name="Gugger P.F."/>
            <person name="Wang M."/>
            <person name="Li H."/>
            <person name="Zhang Y."/>
            <person name="Li Z."/>
            <person name="Wang Q."/>
            <person name="Van de Peer Y."/>
            <person name="Marchal K."/>
            <person name="Chen J."/>
        </authorList>
    </citation>
    <scope>NUCLEOTIDE SEQUENCE [LARGE SCALE GENOMIC DNA]</scope>
    <source>
        <tissue evidence="2">Leaf</tissue>
    </source>
</reference>
<evidence type="ECO:0000256" key="1">
    <source>
        <dbReference type="SAM" id="Phobius"/>
    </source>
</evidence>
<dbReference type="AlphaFoldDB" id="A0A822ZVP1"/>
<organism evidence="2 3">
    <name type="scientific">Nelumbo nucifera</name>
    <name type="common">Sacred lotus</name>
    <dbReference type="NCBI Taxonomy" id="4432"/>
    <lineage>
        <taxon>Eukaryota</taxon>
        <taxon>Viridiplantae</taxon>
        <taxon>Streptophyta</taxon>
        <taxon>Embryophyta</taxon>
        <taxon>Tracheophyta</taxon>
        <taxon>Spermatophyta</taxon>
        <taxon>Magnoliopsida</taxon>
        <taxon>Proteales</taxon>
        <taxon>Nelumbonaceae</taxon>
        <taxon>Nelumbo</taxon>
    </lineage>
</organism>
<dbReference type="Proteomes" id="UP000607653">
    <property type="component" value="Unassembled WGS sequence"/>
</dbReference>
<keyword evidence="1" id="KW-0472">Membrane</keyword>
<sequence length="99" mass="11549">MRFLVVCDKQETVFGKRQASGACPYCGGIVQAMDVESRYSFCGLPLWFIPRRKYICTVCARRLEFVYICMAYIFILLLLVLLFQKQMILIDEFVWAITS</sequence>
<gene>
    <name evidence="2" type="ORF">HUJ06_017342</name>
</gene>
<dbReference type="EMBL" id="DUZY01000008">
    <property type="protein sequence ID" value="DAD47405.1"/>
    <property type="molecule type" value="Genomic_DNA"/>
</dbReference>
<protein>
    <recommendedName>
        <fullName evidence="4">Methionyl-tRNA synthetase</fullName>
    </recommendedName>
</protein>
<dbReference type="PANTHER" id="PTHR33320">
    <property type="entry name" value="METHIONYL-TRNA SYNTHETASE"/>
    <property type="match status" value="1"/>
</dbReference>
<accession>A0A822ZVP1</accession>
<keyword evidence="1" id="KW-1133">Transmembrane helix</keyword>
<evidence type="ECO:0008006" key="4">
    <source>
        <dbReference type="Google" id="ProtNLM"/>
    </source>
</evidence>
<feature type="transmembrane region" description="Helical" evidence="1">
    <location>
        <begin position="65"/>
        <end position="83"/>
    </location>
</feature>
<evidence type="ECO:0000313" key="2">
    <source>
        <dbReference type="EMBL" id="DAD47405.1"/>
    </source>
</evidence>
<proteinExistence type="predicted"/>